<reference evidence="1" key="1">
    <citation type="journal article" date="2014" name="Int. J. Syst. Evol. Microbiol.">
        <title>Complete genome sequence of Corynebacterium casei LMG S-19264T (=DSM 44701T), isolated from a smear-ripened cheese.</title>
        <authorList>
            <consortium name="US DOE Joint Genome Institute (JGI-PGF)"/>
            <person name="Walter F."/>
            <person name="Albersmeier A."/>
            <person name="Kalinowski J."/>
            <person name="Ruckert C."/>
        </authorList>
    </citation>
    <scope>NUCLEOTIDE SEQUENCE</scope>
    <source>
        <strain evidence="1">CGMCC 1.12987</strain>
    </source>
</reference>
<evidence type="ECO:0000313" key="1">
    <source>
        <dbReference type="EMBL" id="GGF90603.1"/>
    </source>
</evidence>
<dbReference type="AlphaFoldDB" id="A0A917FMX0"/>
<gene>
    <name evidence="1" type="ORF">GCM10010916_04950</name>
</gene>
<dbReference type="EMBL" id="BMGR01000001">
    <property type="protein sequence ID" value="GGF90603.1"/>
    <property type="molecule type" value="Genomic_DNA"/>
</dbReference>
<sequence>MAVLLLDGVSGFFGEGSPEVNSLHFKKLCYMLANYSKGKLLSFEEPHVSQNFYKAELGLEDGSTFILLNCSYPFVAFASTVQYFDIEYVEDSLSSVVDAFSNGFRVLSADALNQQLILDERTHTLLNENSLNKEELNQIFYWKPKTVGDVIFNFWD</sequence>
<organism evidence="1 2">
    <name type="scientific">Paenibacillus abyssi</name>
    <dbReference type="NCBI Taxonomy" id="1340531"/>
    <lineage>
        <taxon>Bacteria</taxon>
        <taxon>Bacillati</taxon>
        <taxon>Bacillota</taxon>
        <taxon>Bacilli</taxon>
        <taxon>Bacillales</taxon>
        <taxon>Paenibacillaceae</taxon>
        <taxon>Paenibacillus</taxon>
    </lineage>
</organism>
<evidence type="ECO:0000313" key="2">
    <source>
        <dbReference type="Proteomes" id="UP000644756"/>
    </source>
</evidence>
<dbReference type="RefSeq" id="WP_188528659.1">
    <property type="nucleotide sequence ID" value="NZ_BMGR01000001.1"/>
</dbReference>
<dbReference type="Proteomes" id="UP000644756">
    <property type="component" value="Unassembled WGS sequence"/>
</dbReference>
<proteinExistence type="predicted"/>
<accession>A0A917FMX0</accession>
<keyword evidence="2" id="KW-1185">Reference proteome</keyword>
<protein>
    <submittedName>
        <fullName evidence="1">Uncharacterized protein</fullName>
    </submittedName>
</protein>
<name>A0A917FMX0_9BACL</name>
<comment type="caution">
    <text evidence="1">The sequence shown here is derived from an EMBL/GenBank/DDBJ whole genome shotgun (WGS) entry which is preliminary data.</text>
</comment>
<reference evidence="1" key="2">
    <citation type="submission" date="2020-09" db="EMBL/GenBank/DDBJ databases">
        <authorList>
            <person name="Sun Q."/>
            <person name="Zhou Y."/>
        </authorList>
    </citation>
    <scope>NUCLEOTIDE SEQUENCE</scope>
    <source>
        <strain evidence="1">CGMCC 1.12987</strain>
    </source>
</reference>